<evidence type="ECO:0000313" key="2">
    <source>
        <dbReference type="EMBL" id="GMN52577.1"/>
    </source>
</evidence>
<evidence type="ECO:0000313" key="3">
    <source>
        <dbReference type="Proteomes" id="UP001187192"/>
    </source>
</evidence>
<comment type="caution">
    <text evidence="2">The sequence shown here is derived from an EMBL/GenBank/DDBJ whole genome shotgun (WGS) entry which is preliminary data.</text>
</comment>
<gene>
    <name evidence="2" type="ORF">TIFTF001_021716</name>
</gene>
<sequence length="145" mass="16253">MPEAITHRSDARRLSHSLSPPSREYPPSHHPRALSPPPKRSDPRHRRLSLPPSLPPHPIDLTPDTTTITHRSDAKGHHCLRSPPPASTLSLSLDTKWKRKPTTPFSFFHSPMENKPSLLPAPMSSVPSRHAHTSSLIEFFSLLEI</sequence>
<dbReference type="EMBL" id="BTGU01000042">
    <property type="protein sequence ID" value="GMN52577.1"/>
    <property type="molecule type" value="Genomic_DNA"/>
</dbReference>
<reference evidence="2" key="1">
    <citation type="submission" date="2023-07" db="EMBL/GenBank/DDBJ databases">
        <title>draft genome sequence of fig (Ficus carica).</title>
        <authorList>
            <person name="Takahashi T."/>
            <person name="Nishimura K."/>
        </authorList>
    </citation>
    <scope>NUCLEOTIDE SEQUENCE</scope>
</reference>
<feature type="region of interest" description="Disordered" evidence="1">
    <location>
        <begin position="1"/>
        <end position="90"/>
    </location>
</feature>
<organism evidence="2 3">
    <name type="scientific">Ficus carica</name>
    <name type="common">Common fig</name>
    <dbReference type="NCBI Taxonomy" id="3494"/>
    <lineage>
        <taxon>Eukaryota</taxon>
        <taxon>Viridiplantae</taxon>
        <taxon>Streptophyta</taxon>
        <taxon>Embryophyta</taxon>
        <taxon>Tracheophyta</taxon>
        <taxon>Spermatophyta</taxon>
        <taxon>Magnoliopsida</taxon>
        <taxon>eudicotyledons</taxon>
        <taxon>Gunneridae</taxon>
        <taxon>Pentapetalae</taxon>
        <taxon>rosids</taxon>
        <taxon>fabids</taxon>
        <taxon>Rosales</taxon>
        <taxon>Moraceae</taxon>
        <taxon>Ficeae</taxon>
        <taxon>Ficus</taxon>
    </lineage>
</organism>
<feature type="compositionally biased region" description="Basic and acidic residues" evidence="1">
    <location>
        <begin position="1"/>
        <end position="13"/>
    </location>
</feature>
<feature type="compositionally biased region" description="Low complexity" evidence="1">
    <location>
        <begin position="59"/>
        <end position="69"/>
    </location>
</feature>
<protein>
    <submittedName>
        <fullName evidence="2">Uncharacterized protein</fullName>
    </submittedName>
</protein>
<dbReference type="AlphaFoldDB" id="A0AA88AGG0"/>
<keyword evidence="3" id="KW-1185">Reference proteome</keyword>
<dbReference type="Proteomes" id="UP001187192">
    <property type="component" value="Unassembled WGS sequence"/>
</dbReference>
<name>A0AA88AGG0_FICCA</name>
<accession>A0AA88AGG0</accession>
<evidence type="ECO:0000256" key="1">
    <source>
        <dbReference type="SAM" id="MobiDB-lite"/>
    </source>
</evidence>
<proteinExistence type="predicted"/>